<feature type="region of interest" description="Disordered" evidence="1">
    <location>
        <begin position="21"/>
        <end position="60"/>
    </location>
</feature>
<protein>
    <submittedName>
        <fullName evidence="2">Uncharacterized protein</fullName>
    </submittedName>
</protein>
<sequence length="60" mass="6240">MVELLLAGVIIGAVATAAAVTGVRDRRRRRAERTGPRDAAPTSGEPIPSGWTAGRDGAER</sequence>
<dbReference type="Proteomes" id="UP000198949">
    <property type="component" value="Unassembled WGS sequence"/>
</dbReference>
<proteinExistence type="predicted"/>
<evidence type="ECO:0000256" key="1">
    <source>
        <dbReference type="SAM" id="MobiDB-lite"/>
    </source>
</evidence>
<organism evidence="2 3">
    <name type="scientific">Glycomyces harbinensis</name>
    <dbReference type="NCBI Taxonomy" id="58114"/>
    <lineage>
        <taxon>Bacteria</taxon>
        <taxon>Bacillati</taxon>
        <taxon>Actinomycetota</taxon>
        <taxon>Actinomycetes</taxon>
        <taxon>Glycomycetales</taxon>
        <taxon>Glycomycetaceae</taxon>
        <taxon>Glycomyces</taxon>
    </lineage>
</organism>
<name>A0A1G7BNA8_9ACTN</name>
<accession>A0A1G7BNA8</accession>
<reference evidence="3" key="1">
    <citation type="submission" date="2016-10" db="EMBL/GenBank/DDBJ databases">
        <authorList>
            <person name="Varghese N."/>
            <person name="Submissions S."/>
        </authorList>
    </citation>
    <scope>NUCLEOTIDE SEQUENCE [LARGE SCALE GENOMIC DNA]</scope>
    <source>
        <strain evidence="3">CGMCC 4.3516</strain>
    </source>
</reference>
<dbReference type="EMBL" id="FNAD01000017">
    <property type="protein sequence ID" value="SDE28618.1"/>
    <property type="molecule type" value="Genomic_DNA"/>
</dbReference>
<dbReference type="AlphaFoldDB" id="A0A1G7BNA8"/>
<keyword evidence="3" id="KW-1185">Reference proteome</keyword>
<dbReference type="STRING" id="58114.SAMN05216270_11767"/>
<gene>
    <name evidence="2" type="ORF">SAMN05216270_11767</name>
</gene>
<evidence type="ECO:0000313" key="3">
    <source>
        <dbReference type="Proteomes" id="UP000198949"/>
    </source>
</evidence>
<dbReference type="RefSeq" id="WP_091039768.1">
    <property type="nucleotide sequence ID" value="NZ_FNAD01000017.1"/>
</dbReference>
<evidence type="ECO:0000313" key="2">
    <source>
        <dbReference type="EMBL" id="SDE28618.1"/>
    </source>
</evidence>